<gene>
    <name evidence="1" type="ORF">CPLU01_12184</name>
</gene>
<organism evidence="1 2">
    <name type="scientific">Colletotrichum plurivorum</name>
    <dbReference type="NCBI Taxonomy" id="2175906"/>
    <lineage>
        <taxon>Eukaryota</taxon>
        <taxon>Fungi</taxon>
        <taxon>Dikarya</taxon>
        <taxon>Ascomycota</taxon>
        <taxon>Pezizomycotina</taxon>
        <taxon>Sordariomycetes</taxon>
        <taxon>Hypocreomycetidae</taxon>
        <taxon>Glomerellales</taxon>
        <taxon>Glomerellaceae</taxon>
        <taxon>Colletotrichum</taxon>
        <taxon>Colletotrichum orchidearum species complex</taxon>
    </lineage>
</organism>
<dbReference type="Proteomes" id="UP000654918">
    <property type="component" value="Unassembled WGS sequence"/>
</dbReference>
<name>A0A8H6JZI3_9PEZI</name>
<keyword evidence="2" id="KW-1185">Reference proteome</keyword>
<comment type="caution">
    <text evidence="1">The sequence shown here is derived from an EMBL/GenBank/DDBJ whole genome shotgun (WGS) entry which is preliminary data.</text>
</comment>
<dbReference type="AlphaFoldDB" id="A0A8H6JZI3"/>
<protein>
    <submittedName>
        <fullName evidence="1">Uncharacterized protein</fullName>
    </submittedName>
</protein>
<reference evidence="1" key="1">
    <citation type="journal article" date="2020" name="Phytopathology">
        <title>Genome Sequence Resources of Colletotrichum truncatum, C. plurivorum, C. musicola, and C. sojae: Four Species Pathogenic to Soybean (Glycine max).</title>
        <authorList>
            <person name="Rogerio F."/>
            <person name="Boufleur T.R."/>
            <person name="Ciampi-Guillardi M."/>
            <person name="Sukno S.A."/>
            <person name="Thon M.R."/>
            <person name="Massola Junior N.S."/>
            <person name="Baroncelli R."/>
        </authorList>
    </citation>
    <scope>NUCLEOTIDE SEQUENCE</scope>
    <source>
        <strain evidence="1">LFN00145</strain>
    </source>
</reference>
<evidence type="ECO:0000313" key="1">
    <source>
        <dbReference type="EMBL" id="KAF6822164.1"/>
    </source>
</evidence>
<sequence>MYPNKAIVRSSGLNGRPSNPLEKRLVLALSTNPTALPFAPNPARPARVAACFPPDLVQQTNRLRRWPTSHHTLSTTGPHQSVLRSVSFRRAWLAMNRLASIAWEAFMP</sequence>
<accession>A0A8H6JZI3</accession>
<evidence type="ECO:0000313" key="2">
    <source>
        <dbReference type="Proteomes" id="UP000654918"/>
    </source>
</evidence>
<proteinExistence type="predicted"/>
<dbReference type="EMBL" id="WIGO01000244">
    <property type="protein sequence ID" value="KAF6822164.1"/>
    <property type="molecule type" value="Genomic_DNA"/>
</dbReference>